<dbReference type="Proteomes" id="UP000188993">
    <property type="component" value="Chromosome"/>
</dbReference>
<evidence type="ECO:0000256" key="1">
    <source>
        <dbReference type="ARBA" id="ARBA00011955"/>
    </source>
</evidence>
<dbReference type="PANTHER" id="PTHR30040">
    <property type="entry name" value="THIAMINE BIOSYNTHESIS LIPOPROTEIN APBE"/>
    <property type="match status" value="1"/>
</dbReference>
<comment type="subcellular location">
    <subcellularLocation>
        <location evidence="12">Cell inner membrane</location>
        <topology evidence="12">Lipid-anchor</topology>
        <orientation evidence="12">Periplasmic side</orientation>
    </subcellularLocation>
</comment>
<comment type="cofactor">
    <cofactor evidence="11">
        <name>Mg(2+)</name>
        <dbReference type="ChEBI" id="CHEBI:18420"/>
    </cofactor>
    <cofactor evidence="11">
        <name>Mn(2+)</name>
        <dbReference type="ChEBI" id="CHEBI:29035"/>
    </cofactor>
    <text evidence="11">Magnesium. Can also use manganese.</text>
</comment>
<evidence type="ECO:0000256" key="11">
    <source>
        <dbReference type="PIRSR" id="PIRSR006268-2"/>
    </source>
</evidence>
<evidence type="ECO:0000256" key="6">
    <source>
        <dbReference type="ARBA" id="ARBA00022827"/>
    </source>
</evidence>
<evidence type="ECO:0000313" key="13">
    <source>
        <dbReference type="EMBL" id="AQS54117.1"/>
    </source>
</evidence>
<feature type="binding site" evidence="11">
    <location>
        <position position="290"/>
    </location>
    <ligand>
        <name>Mg(2+)</name>
        <dbReference type="ChEBI" id="CHEBI:18420"/>
    </ligand>
</feature>
<keyword evidence="12" id="KW-0472">Membrane</keyword>
<keyword evidence="6 10" id="KW-0274">FAD</keyword>
<reference evidence="13 14" key="1">
    <citation type="journal article" date="2014" name="Int. J. Syst. Evol. Microbiol.">
        <title>Jeotgalibaca dankookensis gen. nov., sp. nov., a member of the family Carnobacteriaceae, isolated from seujeot (Korean traditional food).</title>
        <authorList>
            <person name="Lee D.G."/>
            <person name="Trujillo M.E."/>
            <person name="Kang H."/>
            <person name="Ahn T.Y."/>
        </authorList>
    </citation>
    <scope>NUCLEOTIDE SEQUENCE [LARGE SCALE GENOMIC DNA]</scope>
    <source>
        <strain evidence="13 14">EX-07</strain>
    </source>
</reference>
<keyword evidence="12" id="KW-1003">Cell membrane</keyword>
<name>A0A1S6IRE1_9LACT</name>
<dbReference type="InterPro" id="IPR003374">
    <property type="entry name" value="ApbE-like_sf"/>
</dbReference>
<keyword evidence="12" id="KW-0997">Cell inner membrane</keyword>
<sequence length="346" mass="38544">MKKIYASLNVFLLLLILVGCGEKEEVNATAYNDTEFLMGTYVSLSIYDRDKEAVLEEGFKLVRELADKVSGETMESEITKINKAAGVRPIEVSEDVFELIEIADQYSDTLDGQFNYAIGPITNLWRIGFDDARKPEQSEIDTALEHIDFEKVILDEANHSVFLEDEEMQLDLGAIAKGYMTDEVHDLFESRGVTTAIIDLGGNVYVMGGSPARDEQVWNVGIQDPFGERGKSIGSTQQTERSIVTSGIYERNLEVDGQIYHHLMDPQTGYPFTNEIAGVSIISDKSVDGDALSTLVFGLGIESGLEYINGRNDVEAVFVSKDKDVYLSEGLKTNFELKDENYHLKN</sequence>
<dbReference type="AlphaFoldDB" id="A0A1S6IRE1"/>
<evidence type="ECO:0000313" key="14">
    <source>
        <dbReference type="Proteomes" id="UP000188993"/>
    </source>
</evidence>
<keyword evidence="7 10" id="KW-0460">Magnesium</keyword>
<keyword evidence="5 10" id="KW-0479">Metal-binding</keyword>
<dbReference type="KEGG" id="jda:BW727_101763"/>
<dbReference type="Pfam" id="PF02424">
    <property type="entry name" value="ApbE"/>
    <property type="match status" value="1"/>
</dbReference>
<dbReference type="SUPFAM" id="SSF143631">
    <property type="entry name" value="ApbE-like"/>
    <property type="match status" value="1"/>
</dbReference>
<comment type="catalytic activity">
    <reaction evidence="9 10 12">
        <text>L-threonyl-[protein] + FAD = FMN-L-threonyl-[protein] + AMP + H(+)</text>
        <dbReference type="Rhea" id="RHEA:36847"/>
        <dbReference type="Rhea" id="RHEA-COMP:11060"/>
        <dbReference type="Rhea" id="RHEA-COMP:11061"/>
        <dbReference type="ChEBI" id="CHEBI:15378"/>
        <dbReference type="ChEBI" id="CHEBI:30013"/>
        <dbReference type="ChEBI" id="CHEBI:57692"/>
        <dbReference type="ChEBI" id="CHEBI:74257"/>
        <dbReference type="ChEBI" id="CHEBI:456215"/>
        <dbReference type="EC" id="2.7.1.180"/>
    </reaction>
</comment>
<evidence type="ECO:0000256" key="5">
    <source>
        <dbReference type="ARBA" id="ARBA00022723"/>
    </source>
</evidence>
<keyword evidence="12" id="KW-0449">Lipoprotein</keyword>
<comment type="similarity">
    <text evidence="10 12">Belongs to the ApbE family.</text>
</comment>
<dbReference type="OrthoDB" id="9778595at2"/>
<dbReference type="GO" id="GO:0005886">
    <property type="term" value="C:plasma membrane"/>
    <property type="evidence" value="ECO:0007669"/>
    <property type="project" value="UniProtKB-SubCell"/>
</dbReference>
<accession>A0A1S6IRE1</accession>
<dbReference type="EMBL" id="CP019728">
    <property type="protein sequence ID" value="AQS54117.1"/>
    <property type="molecule type" value="Genomic_DNA"/>
</dbReference>
<dbReference type="InterPro" id="IPR024932">
    <property type="entry name" value="ApbE"/>
</dbReference>
<dbReference type="Gene3D" id="3.10.520.10">
    <property type="entry name" value="ApbE-like domains"/>
    <property type="match status" value="1"/>
</dbReference>
<evidence type="ECO:0000256" key="10">
    <source>
        <dbReference type="PIRNR" id="PIRNR006268"/>
    </source>
</evidence>
<organism evidence="13 14">
    <name type="scientific">Jeotgalibaca dankookensis</name>
    <dbReference type="NCBI Taxonomy" id="708126"/>
    <lineage>
        <taxon>Bacteria</taxon>
        <taxon>Bacillati</taxon>
        <taxon>Bacillota</taxon>
        <taxon>Bacilli</taxon>
        <taxon>Lactobacillales</taxon>
        <taxon>Carnobacteriaceae</taxon>
        <taxon>Jeotgalibaca</taxon>
    </lineage>
</organism>
<dbReference type="STRING" id="708126.BW727_101763"/>
<feature type="binding site" evidence="11">
    <location>
        <position position="294"/>
    </location>
    <ligand>
        <name>Mg(2+)</name>
        <dbReference type="ChEBI" id="CHEBI:18420"/>
    </ligand>
</feature>
<evidence type="ECO:0000256" key="3">
    <source>
        <dbReference type="ARBA" id="ARBA00022630"/>
    </source>
</evidence>
<protein>
    <recommendedName>
        <fullName evidence="2 10">FAD:protein FMN transferase</fullName>
        <ecNumber evidence="1 10">2.7.1.180</ecNumber>
    </recommendedName>
    <alternativeName>
        <fullName evidence="8 10">Flavin transferase</fullName>
    </alternativeName>
</protein>
<evidence type="ECO:0000256" key="7">
    <source>
        <dbReference type="ARBA" id="ARBA00022842"/>
    </source>
</evidence>
<gene>
    <name evidence="13" type="primary">apbE_2</name>
    <name evidence="13" type="ORF">BW727_101763</name>
</gene>
<keyword evidence="14" id="KW-1185">Reference proteome</keyword>
<dbReference type="PROSITE" id="PS51257">
    <property type="entry name" value="PROKAR_LIPOPROTEIN"/>
    <property type="match status" value="1"/>
</dbReference>
<evidence type="ECO:0000256" key="2">
    <source>
        <dbReference type="ARBA" id="ARBA00016337"/>
    </source>
</evidence>
<evidence type="ECO:0000256" key="4">
    <source>
        <dbReference type="ARBA" id="ARBA00022679"/>
    </source>
</evidence>
<dbReference type="PANTHER" id="PTHR30040:SF2">
    <property type="entry name" value="FAD:PROTEIN FMN TRANSFERASE"/>
    <property type="match status" value="1"/>
</dbReference>
<evidence type="ECO:0000256" key="8">
    <source>
        <dbReference type="ARBA" id="ARBA00031306"/>
    </source>
</evidence>
<dbReference type="PIRSF" id="PIRSF006268">
    <property type="entry name" value="ApbE"/>
    <property type="match status" value="1"/>
</dbReference>
<keyword evidence="3 10" id="KW-0285">Flavoprotein</keyword>
<dbReference type="RefSeq" id="WP_062472213.1">
    <property type="nucleotide sequence ID" value="NZ_BBYN01000039.1"/>
</dbReference>
<comment type="function">
    <text evidence="12">Flavin transferase that catalyzes the transfer of the FMN moiety of FAD and its covalent binding to the hydroxyl group of a threonine residue in a target flavoprotein.</text>
</comment>
<dbReference type="GO" id="GO:0016740">
    <property type="term" value="F:transferase activity"/>
    <property type="evidence" value="ECO:0007669"/>
    <property type="project" value="UniProtKB-UniRule"/>
</dbReference>
<feature type="binding site" evidence="11">
    <location>
        <position position="174"/>
    </location>
    <ligand>
        <name>Mg(2+)</name>
        <dbReference type="ChEBI" id="CHEBI:18420"/>
    </ligand>
</feature>
<proteinExistence type="inferred from homology"/>
<evidence type="ECO:0000256" key="12">
    <source>
        <dbReference type="RuleBase" id="RU363002"/>
    </source>
</evidence>
<evidence type="ECO:0000256" key="9">
    <source>
        <dbReference type="ARBA" id="ARBA00048540"/>
    </source>
</evidence>
<keyword evidence="4 10" id="KW-0808">Transferase</keyword>
<dbReference type="EC" id="2.7.1.180" evidence="1 10"/>
<dbReference type="GO" id="GO:0046872">
    <property type="term" value="F:metal ion binding"/>
    <property type="evidence" value="ECO:0007669"/>
    <property type="project" value="UniProtKB-UniRule"/>
</dbReference>